<keyword evidence="2" id="KW-1185">Reference proteome</keyword>
<gene>
    <name evidence="1" type="ORF">L9F63_014833</name>
</gene>
<name>A0AAD8A782_DIPPU</name>
<dbReference type="EMBL" id="JASPKZ010003421">
    <property type="protein sequence ID" value="KAJ9593613.1"/>
    <property type="molecule type" value="Genomic_DNA"/>
</dbReference>
<feature type="non-terminal residue" evidence="1">
    <location>
        <position position="145"/>
    </location>
</feature>
<reference evidence="1" key="1">
    <citation type="journal article" date="2023" name="IScience">
        <title>Live-bearing cockroach genome reveals convergent evolutionary mechanisms linked to viviparity in insects and beyond.</title>
        <authorList>
            <person name="Fouks B."/>
            <person name="Harrison M.C."/>
            <person name="Mikhailova A.A."/>
            <person name="Marchal E."/>
            <person name="English S."/>
            <person name="Carruthers M."/>
            <person name="Jennings E.C."/>
            <person name="Chiamaka E.L."/>
            <person name="Frigard R.A."/>
            <person name="Pippel M."/>
            <person name="Attardo G.M."/>
            <person name="Benoit J.B."/>
            <person name="Bornberg-Bauer E."/>
            <person name="Tobe S.S."/>
        </authorList>
    </citation>
    <scope>NUCLEOTIDE SEQUENCE</scope>
    <source>
        <strain evidence="1">Stay&amp;Tobe</strain>
    </source>
</reference>
<proteinExistence type="predicted"/>
<dbReference type="AlphaFoldDB" id="A0AAD8A782"/>
<sequence>IKTREIRFTLLIHRRAIVFKTTSKLFHDHTQKKVKKSNSYYKLYNYSIHGSCIGGIWDLPLTSFFDPSVAHINVAHINDDTHFERHSVSTPLFVIRILKDTRGTIHFTSPSDAAMFENRSRLQNRPIKFTIVSDSLSGKCSSMTL</sequence>
<evidence type="ECO:0000313" key="2">
    <source>
        <dbReference type="Proteomes" id="UP001233999"/>
    </source>
</evidence>
<organism evidence="1 2">
    <name type="scientific">Diploptera punctata</name>
    <name type="common">Pacific beetle cockroach</name>
    <dbReference type="NCBI Taxonomy" id="6984"/>
    <lineage>
        <taxon>Eukaryota</taxon>
        <taxon>Metazoa</taxon>
        <taxon>Ecdysozoa</taxon>
        <taxon>Arthropoda</taxon>
        <taxon>Hexapoda</taxon>
        <taxon>Insecta</taxon>
        <taxon>Pterygota</taxon>
        <taxon>Neoptera</taxon>
        <taxon>Polyneoptera</taxon>
        <taxon>Dictyoptera</taxon>
        <taxon>Blattodea</taxon>
        <taxon>Blaberoidea</taxon>
        <taxon>Blaberidae</taxon>
        <taxon>Diplopterinae</taxon>
        <taxon>Diploptera</taxon>
    </lineage>
</organism>
<feature type="non-terminal residue" evidence="1">
    <location>
        <position position="1"/>
    </location>
</feature>
<protein>
    <submittedName>
        <fullName evidence="1">Uncharacterized protein</fullName>
    </submittedName>
</protein>
<comment type="caution">
    <text evidence="1">The sequence shown here is derived from an EMBL/GenBank/DDBJ whole genome shotgun (WGS) entry which is preliminary data.</text>
</comment>
<evidence type="ECO:0000313" key="1">
    <source>
        <dbReference type="EMBL" id="KAJ9593613.1"/>
    </source>
</evidence>
<accession>A0AAD8A782</accession>
<dbReference type="Proteomes" id="UP001233999">
    <property type="component" value="Unassembled WGS sequence"/>
</dbReference>
<reference evidence="1" key="2">
    <citation type="submission" date="2023-05" db="EMBL/GenBank/DDBJ databases">
        <authorList>
            <person name="Fouks B."/>
        </authorList>
    </citation>
    <scope>NUCLEOTIDE SEQUENCE</scope>
    <source>
        <strain evidence="1">Stay&amp;Tobe</strain>
        <tissue evidence="1">Testes</tissue>
    </source>
</reference>